<accession>A0ABY6HPW8</accession>
<evidence type="ECO:0000313" key="1">
    <source>
        <dbReference type="EMBL" id="UYP45542.1"/>
    </source>
</evidence>
<dbReference type="EMBL" id="CP104013">
    <property type="protein sequence ID" value="UYP45542.1"/>
    <property type="molecule type" value="Genomic_DNA"/>
</dbReference>
<sequence>MVLPVLEVSIVSTTEQNITHLQFLNEISRSFKEHDRVKCITEERESKPYLKVIFESEDQFKKIYDDGFQIYSYIFEEVQKMGLNFDDIAEISNYNFSPNSEKQNYLVTLYRTDLIDPIRKNYRLASAFNQLIGCHVSYEEISNGFIRFVHSKEDYLSLMKNFIELSDWEMYFKTKNIDLTHPTIQKFLKIIEKMIQKFHR</sequence>
<reference evidence="1" key="1">
    <citation type="submission" date="2022-09" db="EMBL/GenBank/DDBJ databases">
        <title>Actin cytoskeleton and complex cell architecture in an #Asgard archaeon.</title>
        <authorList>
            <person name="Ponce Toledo R.I."/>
            <person name="Schleper C."/>
            <person name="Rodrigues Oliveira T."/>
            <person name="Wollweber F."/>
            <person name="Xu J."/>
            <person name="Rittmann S."/>
            <person name="Klingl A."/>
            <person name="Pilhofer M."/>
        </authorList>
    </citation>
    <scope>NUCLEOTIDE SEQUENCE</scope>
    <source>
        <strain evidence="1">B-35</strain>
    </source>
</reference>
<gene>
    <name evidence="1" type="ORF">NEF87_001827</name>
</gene>
<name>A0ABY6HPW8_9ARCH</name>
<proteinExistence type="predicted"/>
<keyword evidence="2" id="KW-1185">Reference proteome</keyword>
<evidence type="ECO:0000313" key="2">
    <source>
        <dbReference type="Proteomes" id="UP001208689"/>
    </source>
</evidence>
<organism evidence="1 2">
    <name type="scientific">Candidatus Lokiarchaeum ossiferum</name>
    <dbReference type="NCBI Taxonomy" id="2951803"/>
    <lineage>
        <taxon>Archaea</taxon>
        <taxon>Promethearchaeati</taxon>
        <taxon>Promethearchaeota</taxon>
        <taxon>Promethearchaeia</taxon>
        <taxon>Promethearchaeales</taxon>
        <taxon>Promethearchaeaceae</taxon>
        <taxon>Candidatus Lokiarchaeum</taxon>
    </lineage>
</organism>
<dbReference type="Proteomes" id="UP001208689">
    <property type="component" value="Chromosome"/>
</dbReference>
<protein>
    <submittedName>
        <fullName evidence="1">Uncharacterized protein</fullName>
    </submittedName>
</protein>